<evidence type="ECO:0000313" key="1">
    <source>
        <dbReference type="EMBL" id="TFK91557.1"/>
    </source>
</evidence>
<proteinExistence type="predicted"/>
<dbReference type="Proteomes" id="UP000308197">
    <property type="component" value="Unassembled WGS sequence"/>
</dbReference>
<protein>
    <submittedName>
        <fullName evidence="1">Uncharacterized protein</fullName>
    </submittedName>
</protein>
<name>A0A5C3PQW8_9APHY</name>
<sequence length="61" mass="7333">MRRTSIDGDNDVTVQRKKCLKMVKYVALHPRLGVRRHKHILDRPRRLKTIPDIRHEVADHR</sequence>
<evidence type="ECO:0000313" key="2">
    <source>
        <dbReference type="Proteomes" id="UP000308197"/>
    </source>
</evidence>
<gene>
    <name evidence="1" type="ORF">K466DRAFT_582683</name>
</gene>
<dbReference type="AlphaFoldDB" id="A0A5C3PQW8"/>
<organism evidence="1 2">
    <name type="scientific">Polyporus arcularius HHB13444</name>
    <dbReference type="NCBI Taxonomy" id="1314778"/>
    <lineage>
        <taxon>Eukaryota</taxon>
        <taxon>Fungi</taxon>
        <taxon>Dikarya</taxon>
        <taxon>Basidiomycota</taxon>
        <taxon>Agaricomycotina</taxon>
        <taxon>Agaricomycetes</taxon>
        <taxon>Polyporales</taxon>
        <taxon>Polyporaceae</taxon>
        <taxon>Polyporus</taxon>
    </lineage>
</organism>
<dbReference type="EMBL" id="ML211017">
    <property type="protein sequence ID" value="TFK91557.1"/>
    <property type="molecule type" value="Genomic_DNA"/>
</dbReference>
<reference evidence="1 2" key="1">
    <citation type="journal article" date="2019" name="Nat. Ecol. Evol.">
        <title>Megaphylogeny resolves global patterns of mushroom evolution.</title>
        <authorList>
            <person name="Varga T."/>
            <person name="Krizsan K."/>
            <person name="Foldi C."/>
            <person name="Dima B."/>
            <person name="Sanchez-Garcia M."/>
            <person name="Sanchez-Ramirez S."/>
            <person name="Szollosi G.J."/>
            <person name="Szarkandi J.G."/>
            <person name="Papp V."/>
            <person name="Albert L."/>
            <person name="Andreopoulos W."/>
            <person name="Angelini C."/>
            <person name="Antonin V."/>
            <person name="Barry K.W."/>
            <person name="Bougher N.L."/>
            <person name="Buchanan P."/>
            <person name="Buyck B."/>
            <person name="Bense V."/>
            <person name="Catcheside P."/>
            <person name="Chovatia M."/>
            <person name="Cooper J."/>
            <person name="Damon W."/>
            <person name="Desjardin D."/>
            <person name="Finy P."/>
            <person name="Geml J."/>
            <person name="Haridas S."/>
            <person name="Hughes K."/>
            <person name="Justo A."/>
            <person name="Karasinski D."/>
            <person name="Kautmanova I."/>
            <person name="Kiss B."/>
            <person name="Kocsube S."/>
            <person name="Kotiranta H."/>
            <person name="LaButti K.M."/>
            <person name="Lechner B.E."/>
            <person name="Liimatainen K."/>
            <person name="Lipzen A."/>
            <person name="Lukacs Z."/>
            <person name="Mihaltcheva S."/>
            <person name="Morgado L.N."/>
            <person name="Niskanen T."/>
            <person name="Noordeloos M.E."/>
            <person name="Ohm R.A."/>
            <person name="Ortiz-Santana B."/>
            <person name="Ovrebo C."/>
            <person name="Racz N."/>
            <person name="Riley R."/>
            <person name="Savchenko A."/>
            <person name="Shiryaev A."/>
            <person name="Soop K."/>
            <person name="Spirin V."/>
            <person name="Szebenyi C."/>
            <person name="Tomsovsky M."/>
            <person name="Tulloss R.E."/>
            <person name="Uehling J."/>
            <person name="Grigoriev I.V."/>
            <person name="Vagvolgyi C."/>
            <person name="Papp T."/>
            <person name="Martin F.M."/>
            <person name="Miettinen O."/>
            <person name="Hibbett D.S."/>
            <person name="Nagy L.G."/>
        </authorList>
    </citation>
    <scope>NUCLEOTIDE SEQUENCE [LARGE SCALE GENOMIC DNA]</scope>
    <source>
        <strain evidence="1 2">HHB13444</strain>
    </source>
</reference>
<dbReference type="InParanoid" id="A0A5C3PQW8"/>
<keyword evidence="2" id="KW-1185">Reference proteome</keyword>
<accession>A0A5C3PQW8</accession>